<evidence type="ECO:0000256" key="1">
    <source>
        <dbReference type="SAM" id="Coils"/>
    </source>
</evidence>
<reference evidence="3" key="1">
    <citation type="submission" date="2022-06" db="EMBL/GenBank/DDBJ databases">
        <authorList>
            <consortium name="SYNGENTA / RWTH Aachen University"/>
        </authorList>
    </citation>
    <scope>NUCLEOTIDE SEQUENCE</scope>
</reference>
<protein>
    <submittedName>
        <fullName evidence="3">Uncharacterized protein</fullName>
    </submittedName>
</protein>
<proteinExistence type="predicted"/>
<dbReference type="AlphaFoldDB" id="A0AAV0B451"/>
<evidence type="ECO:0000313" key="4">
    <source>
        <dbReference type="Proteomes" id="UP001153365"/>
    </source>
</evidence>
<feature type="region of interest" description="Disordered" evidence="2">
    <location>
        <begin position="1"/>
        <end position="22"/>
    </location>
</feature>
<organism evidence="3 4">
    <name type="scientific">Phakopsora pachyrhizi</name>
    <name type="common">Asian soybean rust disease fungus</name>
    <dbReference type="NCBI Taxonomy" id="170000"/>
    <lineage>
        <taxon>Eukaryota</taxon>
        <taxon>Fungi</taxon>
        <taxon>Dikarya</taxon>
        <taxon>Basidiomycota</taxon>
        <taxon>Pucciniomycotina</taxon>
        <taxon>Pucciniomycetes</taxon>
        <taxon>Pucciniales</taxon>
        <taxon>Phakopsoraceae</taxon>
        <taxon>Phakopsora</taxon>
    </lineage>
</organism>
<dbReference type="EMBL" id="CALTRL010002852">
    <property type="protein sequence ID" value="CAH7676943.1"/>
    <property type="molecule type" value="Genomic_DNA"/>
</dbReference>
<gene>
    <name evidence="3" type="ORF">PPACK8108_LOCUS12059</name>
</gene>
<comment type="caution">
    <text evidence="3">The sequence shown here is derived from an EMBL/GenBank/DDBJ whole genome shotgun (WGS) entry which is preliminary data.</text>
</comment>
<feature type="coiled-coil region" evidence="1">
    <location>
        <begin position="100"/>
        <end position="134"/>
    </location>
</feature>
<accession>A0AAV0B451</accession>
<dbReference type="Proteomes" id="UP001153365">
    <property type="component" value="Unassembled WGS sequence"/>
</dbReference>
<evidence type="ECO:0000313" key="3">
    <source>
        <dbReference type="EMBL" id="CAH7676943.1"/>
    </source>
</evidence>
<keyword evidence="4" id="KW-1185">Reference proteome</keyword>
<sequence length="564" mass="66154">MPSIGHTHSPVVPSNNSLHSKLHPSMPTTAIWKISEEDVQEAFWNQWELETYRRTLAYKKERETIQGLLDWKRAVIIEGKGEWNSYEVLYQYNEFMNGWAEEKKEERIKIIEKIKEYKKANKIIKEDKKVEKRKEKKKVSFYKFGQVISGYDSVNRQGKIGEEELRLLGKSRNYSWVGLVESTLVAHFSSREEEDKAYPVYKGRREDKKKWKEWEFLALKKEKEERKLLDKSINCTTKGEEVLRRIVELVYGTQGKQGEESYQIRDWERKQRQVKPWSAWKFRKEEEGKGLGLRYWELLVINRNFSWVGKKELGKEDPGMDKALASTGGISCTGCDYHDPPQKSIPTHVLKNTYLQKDDTLFSYLMPGVQDGSNTREFWSVGGKYKPVAKKVKPVNVLLPQHLNPQLQRSAMSRNHYLTPLFKNPPPFRPLSRITEERLELVNFGPKGWLSPAKVKLLKHLILLREKALAFCPLERGLHKHSYGMPYVIPVVEHEPWQKKAIPIPRADRDEYIELVRERVKTGLYDLAFCVKIGVSEDNDGKSETRERYDSLVCWAYDERKETI</sequence>
<evidence type="ECO:0000256" key="2">
    <source>
        <dbReference type="SAM" id="MobiDB-lite"/>
    </source>
</evidence>
<keyword evidence="1" id="KW-0175">Coiled coil</keyword>
<name>A0AAV0B451_PHAPC</name>